<organism evidence="14 15">
    <name type="scientific">Ciona intestinalis</name>
    <name type="common">Transparent sea squirt</name>
    <name type="synonym">Ascidia intestinalis</name>
    <dbReference type="NCBI Taxonomy" id="7719"/>
    <lineage>
        <taxon>Eukaryota</taxon>
        <taxon>Metazoa</taxon>
        <taxon>Chordata</taxon>
        <taxon>Tunicata</taxon>
        <taxon>Ascidiacea</taxon>
        <taxon>Phlebobranchia</taxon>
        <taxon>Cionidae</taxon>
        <taxon>Ciona</taxon>
    </lineage>
</organism>
<evidence type="ECO:0000256" key="12">
    <source>
        <dbReference type="ARBA" id="ARBA00048679"/>
    </source>
</evidence>
<reference evidence="14" key="3">
    <citation type="submission" date="2025-09" db="UniProtKB">
        <authorList>
            <consortium name="Ensembl"/>
        </authorList>
    </citation>
    <scope>IDENTIFICATION</scope>
</reference>
<evidence type="ECO:0000313" key="15">
    <source>
        <dbReference type="Proteomes" id="UP000008144"/>
    </source>
</evidence>
<dbReference type="STRING" id="7719.ENSCINP00000012713"/>
<keyword evidence="5" id="KW-0963">Cytoplasm</keyword>
<dbReference type="SUPFAM" id="SSF56112">
    <property type="entry name" value="Protein kinase-like (PK-like)"/>
    <property type="match status" value="1"/>
</dbReference>
<dbReference type="PANTHER" id="PTHR24419">
    <property type="entry name" value="INTERLEUKIN-1 RECEPTOR-ASSOCIATED KINASE"/>
    <property type="match status" value="1"/>
</dbReference>
<keyword evidence="10" id="KW-0067">ATP-binding</keyword>
<evidence type="ECO:0000256" key="1">
    <source>
        <dbReference type="ARBA" id="ARBA00004286"/>
    </source>
</evidence>
<dbReference type="Pfam" id="PF12330">
    <property type="entry name" value="Haspin_kinase"/>
    <property type="match status" value="1"/>
</dbReference>
<dbReference type="GO" id="GO:0005737">
    <property type="term" value="C:cytoplasm"/>
    <property type="evidence" value="ECO:0007669"/>
    <property type="project" value="UniProtKB-SubCell"/>
</dbReference>
<dbReference type="Ensembl" id="ENSCINT00000012713.3">
    <property type="protein sequence ID" value="ENSCINP00000012713.3"/>
    <property type="gene ID" value="ENSCING00000006153.3"/>
</dbReference>
<dbReference type="GO" id="GO:0005524">
    <property type="term" value="F:ATP binding"/>
    <property type="evidence" value="ECO:0007669"/>
    <property type="project" value="UniProtKB-KW"/>
</dbReference>
<accession>F6SED5</accession>
<dbReference type="InterPro" id="IPR011009">
    <property type="entry name" value="Kinase-like_dom_sf"/>
</dbReference>
<keyword evidence="8" id="KW-0547">Nucleotide-binding</keyword>
<dbReference type="FunFam" id="1.10.510.10:FF:000401">
    <property type="entry name" value="serine/threonine-protein kinase haspin"/>
    <property type="match status" value="1"/>
</dbReference>
<evidence type="ECO:0000256" key="10">
    <source>
        <dbReference type="ARBA" id="ARBA00022840"/>
    </source>
</evidence>
<evidence type="ECO:0000256" key="3">
    <source>
        <dbReference type="ARBA" id="ARBA00012513"/>
    </source>
</evidence>
<dbReference type="GO" id="GO:0004674">
    <property type="term" value="F:protein serine/threonine kinase activity"/>
    <property type="evidence" value="ECO:0007669"/>
    <property type="project" value="UniProtKB-KW"/>
</dbReference>
<dbReference type="AlphaFoldDB" id="F6SED5"/>
<reference evidence="15" key="1">
    <citation type="journal article" date="2002" name="Science">
        <title>The draft genome of Ciona intestinalis: insights into chordate and vertebrate origins.</title>
        <authorList>
            <person name="Dehal P."/>
            <person name="Satou Y."/>
            <person name="Campbell R.K."/>
            <person name="Chapman J."/>
            <person name="Degnan B."/>
            <person name="De Tomaso A."/>
            <person name="Davidson B."/>
            <person name="Di Gregorio A."/>
            <person name="Gelpke M."/>
            <person name="Goodstein D.M."/>
            <person name="Harafuji N."/>
            <person name="Hastings K.E."/>
            <person name="Ho I."/>
            <person name="Hotta K."/>
            <person name="Huang W."/>
            <person name="Kawashima T."/>
            <person name="Lemaire P."/>
            <person name="Martinez D."/>
            <person name="Meinertzhagen I.A."/>
            <person name="Necula S."/>
            <person name="Nonaka M."/>
            <person name="Putnam N."/>
            <person name="Rash S."/>
            <person name="Saiga H."/>
            <person name="Satake M."/>
            <person name="Terry A."/>
            <person name="Yamada L."/>
            <person name="Wang H.G."/>
            <person name="Awazu S."/>
            <person name="Azumi K."/>
            <person name="Boore J."/>
            <person name="Branno M."/>
            <person name="Chin-Bow S."/>
            <person name="DeSantis R."/>
            <person name="Doyle S."/>
            <person name="Francino P."/>
            <person name="Keys D.N."/>
            <person name="Haga S."/>
            <person name="Hayashi H."/>
            <person name="Hino K."/>
            <person name="Imai K.S."/>
            <person name="Inaba K."/>
            <person name="Kano S."/>
            <person name="Kobayashi K."/>
            <person name="Kobayashi M."/>
            <person name="Lee B.I."/>
            <person name="Makabe K.W."/>
            <person name="Manohar C."/>
            <person name="Matassi G."/>
            <person name="Medina M."/>
            <person name="Mochizuki Y."/>
            <person name="Mount S."/>
            <person name="Morishita T."/>
            <person name="Miura S."/>
            <person name="Nakayama A."/>
            <person name="Nishizaka S."/>
            <person name="Nomoto H."/>
            <person name="Ohta F."/>
            <person name="Oishi K."/>
            <person name="Rigoutsos I."/>
            <person name="Sano M."/>
            <person name="Sasaki A."/>
            <person name="Sasakura Y."/>
            <person name="Shoguchi E."/>
            <person name="Shin-i T."/>
            <person name="Spagnuolo A."/>
            <person name="Stainier D."/>
            <person name="Suzuki M.M."/>
            <person name="Tassy O."/>
            <person name="Takatori N."/>
            <person name="Tokuoka M."/>
            <person name="Yagi K."/>
            <person name="Yoshizaki F."/>
            <person name="Wada S."/>
            <person name="Zhang C."/>
            <person name="Hyatt P.D."/>
            <person name="Larimer F."/>
            <person name="Detter C."/>
            <person name="Doggett N."/>
            <person name="Glavina T."/>
            <person name="Hawkins T."/>
            <person name="Richardson P."/>
            <person name="Lucas S."/>
            <person name="Kohara Y."/>
            <person name="Levine M."/>
            <person name="Satoh N."/>
            <person name="Rokhsar D.S."/>
        </authorList>
    </citation>
    <scope>NUCLEOTIDE SEQUENCE [LARGE SCALE GENOMIC DNA]</scope>
</reference>
<evidence type="ECO:0000256" key="6">
    <source>
        <dbReference type="ARBA" id="ARBA00022527"/>
    </source>
</evidence>
<evidence type="ECO:0000256" key="4">
    <source>
        <dbReference type="ARBA" id="ARBA00022454"/>
    </source>
</evidence>
<dbReference type="HOGENOM" id="CLU_019002_0_0_1"/>
<proteinExistence type="predicted"/>
<evidence type="ECO:0000256" key="2">
    <source>
        <dbReference type="ARBA" id="ARBA00004496"/>
    </source>
</evidence>
<dbReference type="InParanoid" id="F6SED5"/>
<keyword evidence="4" id="KW-0158">Chromosome</keyword>
<dbReference type="Gene3D" id="1.10.510.10">
    <property type="entry name" value="Transferase(Phosphotransferase) domain 1"/>
    <property type="match status" value="1"/>
</dbReference>
<keyword evidence="6" id="KW-0723">Serine/threonine-protein kinase</keyword>
<evidence type="ECO:0000256" key="9">
    <source>
        <dbReference type="ARBA" id="ARBA00022777"/>
    </source>
</evidence>
<evidence type="ECO:0000259" key="13">
    <source>
        <dbReference type="SMART" id="SM01331"/>
    </source>
</evidence>
<dbReference type="Proteomes" id="UP000008144">
    <property type="component" value="Unassembled WGS sequence"/>
</dbReference>
<comment type="subcellular location">
    <subcellularLocation>
        <location evidence="1">Chromosome</location>
    </subcellularLocation>
    <subcellularLocation>
        <location evidence="2">Cytoplasm</location>
    </subcellularLocation>
</comment>
<evidence type="ECO:0000256" key="7">
    <source>
        <dbReference type="ARBA" id="ARBA00022679"/>
    </source>
</evidence>
<sequence length="211" mass="24756">MFDDQQLYIVFEYDDGGVDLEHFAFRNAGQTLSVIQQVVSSIALAEHTLLFEHRDLHWGNILVQVCKESKVKVDINGELNTIALHGVQTHIIDFTLSRMSKGKLSLFQDLAEDPDIFTGDADADYQFEIYRMMREELDNEWSQFKPRTNIFWIHYLLDKFIFHVTYKNNRTKLHSKSMKLLRELHKTVLDYHSCLDLYTNSSLFSNKNSNK</sequence>
<keyword evidence="9" id="KW-0418">Kinase</keyword>
<keyword evidence="15" id="KW-1185">Reference proteome</keyword>
<dbReference type="InterPro" id="IPR024604">
    <property type="entry name" value="GSG2_C"/>
</dbReference>
<dbReference type="GO" id="GO:0005694">
    <property type="term" value="C:chromosome"/>
    <property type="evidence" value="ECO:0007669"/>
    <property type="project" value="UniProtKB-SubCell"/>
</dbReference>
<dbReference type="GO" id="GO:0035173">
    <property type="term" value="F:histone kinase activity"/>
    <property type="evidence" value="ECO:0007669"/>
    <property type="project" value="UniProtKB-ARBA"/>
</dbReference>
<feature type="domain" description="Serine/threonine-protein kinase haspin C-terminal" evidence="13">
    <location>
        <begin position="114"/>
        <end position="204"/>
    </location>
</feature>
<evidence type="ECO:0000313" key="14">
    <source>
        <dbReference type="Ensembl" id="ENSCINP00000012713.3"/>
    </source>
</evidence>
<comment type="catalytic activity">
    <reaction evidence="11">
        <text>L-threonyl-[protein] + ATP = O-phospho-L-threonyl-[protein] + ADP + H(+)</text>
        <dbReference type="Rhea" id="RHEA:46608"/>
        <dbReference type="Rhea" id="RHEA-COMP:11060"/>
        <dbReference type="Rhea" id="RHEA-COMP:11605"/>
        <dbReference type="ChEBI" id="CHEBI:15378"/>
        <dbReference type="ChEBI" id="CHEBI:30013"/>
        <dbReference type="ChEBI" id="CHEBI:30616"/>
        <dbReference type="ChEBI" id="CHEBI:61977"/>
        <dbReference type="ChEBI" id="CHEBI:456216"/>
        <dbReference type="EC" id="2.7.11.1"/>
    </reaction>
</comment>
<evidence type="ECO:0000256" key="8">
    <source>
        <dbReference type="ARBA" id="ARBA00022741"/>
    </source>
</evidence>
<dbReference type="EC" id="2.7.11.1" evidence="3"/>
<dbReference type="OMA" id="LCECANI"/>
<comment type="catalytic activity">
    <reaction evidence="12">
        <text>L-seryl-[protein] + ATP = O-phospho-L-seryl-[protein] + ADP + H(+)</text>
        <dbReference type="Rhea" id="RHEA:17989"/>
        <dbReference type="Rhea" id="RHEA-COMP:9863"/>
        <dbReference type="Rhea" id="RHEA-COMP:11604"/>
        <dbReference type="ChEBI" id="CHEBI:15378"/>
        <dbReference type="ChEBI" id="CHEBI:29999"/>
        <dbReference type="ChEBI" id="CHEBI:30616"/>
        <dbReference type="ChEBI" id="CHEBI:83421"/>
        <dbReference type="ChEBI" id="CHEBI:456216"/>
        <dbReference type="EC" id="2.7.11.1"/>
    </reaction>
</comment>
<reference evidence="14" key="2">
    <citation type="submission" date="2025-08" db="UniProtKB">
        <authorList>
            <consortium name="Ensembl"/>
        </authorList>
    </citation>
    <scope>IDENTIFICATION</scope>
</reference>
<dbReference type="SMART" id="SM01331">
    <property type="entry name" value="DUF3635"/>
    <property type="match status" value="1"/>
</dbReference>
<evidence type="ECO:0000256" key="5">
    <source>
        <dbReference type="ARBA" id="ARBA00022490"/>
    </source>
</evidence>
<name>F6SED5_CIOIN</name>
<protein>
    <recommendedName>
        <fullName evidence="3">non-specific serine/threonine protein kinase</fullName>
        <ecNumber evidence="3">2.7.11.1</ecNumber>
    </recommendedName>
</protein>
<dbReference type="PANTHER" id="PTHR24419:SF18">
    <property type="entry name" value="SERINE_THREONINE-PROTEIN KINASE HASPIN"/>
    <property type="match status" value="1"/>
</dbReference>
<dbReference type="GeneTree" id="ENSGT00940000167518"/>
<keyword evidence="7" id="KW-0808">Transferase</keyword>
<evidence type="ECO:0000256" key="11">
    <source>
        <dbReference type="ARBA" id="ARBA00047899"/>
    </source>
</evidence>